<evidence type="ECO:0000313" key="8">
    <source>
        <dbReference type="EMBL" id="QIG45881.1"/>
    </source>
</evidence>
<accession>A0A6G6WKL9</accession>
<feature type="site" description="Lowers pKa of active site Tyr" evidence="6">
    <location>
        <position position="62"/>
    </location>
</feature>
<dbReference type="FunFam" id="3.20.20.100:FF:000002">
    <property type="entry name" value="2,5-diketo-D-gluconic acid reductase A"/>
    <property type="match status" value="1"/>
</dbReference>
<dbReference type="InterPro" id="IPR036812">
    <property type="entry name" value="NAD(P)_OxRdtase_dom_sf"/>
</dbReference>
<dbReference type="PANTHER" id="PTHR43827">
    <property type="entry name" value="2,5-DIKETO-D-GLUCONIC ACID REDUCTASE"/>
    <property type="match status" value="1"/>
</dbReference>
<dbReference type="AlphaFoldDB" id="A0A6G6WKL9"/>
<proteinExistence type="inferred from homology"/>
<evidence type="ECO:0000256" key="4">
    <source>
        <dbReference type="PIRSR" id="PIRSR000097-1"/>
    </source>
</evidence>
<name>A0A6G6WKL9_9ACTN</name>
<dbReference type="Pfam" id="PF00248">
    <property type="entry name" value="Aldo_ket_red"/>
    <property type="match status" value="1"/>
</dbReference>
<feature type="active site" description="Proton donor" evidence="4">
    <location>
        <position position="37"/>
    </location>
</feature>
<sequence>MPLLGFGTWQIKGKDAVRSTAAALEAGYRHLDTATVYGNESEVGRALAESGVARDDVFLTTKCPPNRIGRELDTLRESLDALQTDHVDLWLIHWPGDDNVAVWRAFAEAQEAGLAREIGVSNFDADLLDEVTAAVGAKPAVNQIEWSPLKYDARVAEAHRSREVVLEGYSALRGGTLTDPDIAAIAERLGRTPAQVIIRWHLQHQFVAIPKSVNEDRIRSNADVGDFELSDEDMATLDSLS</sequence>
<dbReference type="Proteomes" id="UP000502996">
    <property type="component" value="Chromosome"/>
</dbReference>
<protein>
    <submittedName>
        <fullName evidence="8">Aldo/keto reductase</fullName>
    </submittedName>
</protein>
<dbReference type="KEGG" id="nano:G5V58_09855"/>
<evidence type="ECO:0000256" key="6">
    <source>
        <dbReference type="PIRSR" id="PIRSR000097-3"/>
    </source>
</evidence>
<dbReference type="Gene3D" id="3.20.20.100">
    <property type="entry name" value="NADP-dependent oxidoreductase domain"/>
    <property type="match status" value="1"/>
</dbReference>
<evidence type="ECO:0000313" key="9">
    <source>
        <dbReference type="Proteomes" id="UP000502996"/>
    </source>
</evidence>
<dbReference type="PRINTS" id="PR00069">
    <property type="entry name" value="ALDKETRDTASE"/>
</dbReference>
<dbReference type="InterPro" id="IPR018170">
    <property type="entry name" value="Aldo/ket_reductase_CS"/>
</dbReference>
<dbReference type="PROSITE" id="PS00798">
    <property type="entry name" value="ALDOKETO_REDUCTASE_1"/>
    <property type="match status" value="1"/>
</dbReference>
<keyword evidence="9" id="KW-1185">Reference proteome</keyword>
<keyword evidence="3" id="KW-0560">Oxidoreductase</keyword>
<feature type="binding site" evidence="5">
    <location>
        <position position="93"/>
    </location>
    <ligand>
        <name>substrate</name>
    </ligand>
</feature>
<organism evidence="8 9">
    <name type="scientific">Nocardioides anomalus</name>
    <dbReference type="NCBI Taxonomy" id="2712223"/>
    <lineage>
        <taxon>Bacteria</taxon>
        <taxon>Bacillati</taxon>
        <taxon>Actinomycetota</taxon>
        <taxon>Actinomycetes</taxon>
        <taxon>Propionibacteriales</taxon>
        <taxon>Nocardioidaceae</taxon>
        <taxon>Nocardioides</taxon>
    </lineage>
</organism>
<evidence type="ECO:0000256" key="3">
    <source>
        <dbReference type="ARBA" id="ARBA00023002"/>
    </source>
</evidence>
<dbReference type="PROSITE" id="PS00063">
    <property type="entry name" value="ALDOKETO_REDUCTASE_3"/>
    <property type="match status" value="1"/>
</dbReference>
<dbReference type="PROSITE" id="PS00062">
    <property type="entry name" value="ALDOKETO_REDUCTASE_2"/>
    <property type="match status" value="1"/>
</dbReference>
<comment type="similarity">
    <text evidence="1">Belongs to the aldo/keto reductase family.</text>
</comment>
<dbReference type="GO" id="GO:0016616">
    <property type="term" value="F:oxidoreductase activity, acting on the CH-OH group of donors, NAD or NADP as acceptor"/>
    <property type="evidence" value="ECO:0007669"/>
    <property type="project" value="UniProtKB-ARBA"/>
</dbReference>
<feature type="domain" description="NADP-dependent oxidoreductase" evidence="7">
    <location>
        <begin position="4"/>
        <end position="240"/>
    </location>
</feature>
<dbReference type="SUPFAM" id="SSF51430">
    <property type="entry name" value="NAD(P)-linked oxidoreductase"/>
    <property type="match status" value="1"/>
</dbReference>
<evidence type="ECO:0000256" key="5">
    <source>
        <dbReference type="PIRSR" id="PIRSR000097-2"/>
    </source>
</evidence>
<dbReference type="InterPro" id="IPR023210">
    <property type="entry name" value="NADP_OxRdtase_dom"/>
</dbReference>
<evidence type="ECO:0000256" key="2">
    <source>
        <dbReference type="ARBA" id="ARBA00022857"/>
    </source>
</evidence>
<gene>
    <name evidence="8" type="ORF">G5V58_09855</name>
</gene>
<evidence type="ECO:0000259" key="7">
    <source>
        <dbReference type="Pfam" id="PF00248"/>
    </source>
</evidence>
<dbReference type="CDD" id="cd19071">
    <property type="entry name" value="AKR_AKR1-5-like"/>
    <property type="match status" value="1"/>
</dbReference>
<reference evidence="8 9" key="1">
    <citation type="submission" date="2020-02" db="EMBL/GenBank/DDBJ databases">
        <title>Full genome sequence of Nocardioides sp. R-3366.</title>
        <authorList>
            <person name="Im W.-T."/>
        </authorList>
    </citation>
    <scope>NUCLEOTIDE SEQUENCE [LARGE SCALE GENOMIC DNA]</scope>
    <source>
        <strain evidence="8 9">R-3366</strain>
    </source>
</reference>
<dbReference type="EMBL" id="CP049257">
    <property type="protein sequence ID" value="QIG45881.1"/>
    <property type="molecule type" value="Genomic_DNA"/>
</dbReference>
<keyword evidence="2" id="KW-0521">NADP</keyword>
<dbReference type="PIRSF" id="PIRSF000097">
    <property type="entry name" value="AKR"/>
    <property type="match status" value="1"/>
</dbReference>
<dbReference type="InterPro" id="IPR020471">
    <property type="entry name" value="AKR"/>
</dbReference>
<evidence type="ECO:0000256" key="1">
    <source>
        <dbReference type="ARBA" id="ARBA00007905"/>
    </source>
</evidence>
<dbReference type="PANTHER" id="PTHR43827:SF3">
    <property type="entry name" value="NADP-DEPENDENT OXIDOREDUCTASE DOMAIN-CONTAINING PROTEIN"/>
    <property type="match status" value="1"/>
</dbReference>